<sequence>MMSVNVRMVDITGKAESERLAVAEGKIRLRRETIEKIRRGEVPKGDVLAVAKTAAIMAVKKTWEIIPLCHPIPITFVDVNFDVMEEELRVRVEVKTTAKTGVEMEALTGASVALLTVWDMVKSLEKDQEGQYPYTEINSIRVVEKVKRQL</sequence>
<dbReference type="Gene3D" id="3.30.70.640">
    <property type="entry name" value="Molybdopterin cofactor biosynthesis C (MoaC) domain"/>
    <property type="match status" value="1"/>
</dbReference>
<dbReference type="InterPro" id="IPR023045">
    <property type="entry name" value="MoaC"/>
</dbReference>
<dbReference type="SUPFAM" id="SSF55040">
    <property type="entry name" value="Molybdenum cofactor biosynthesis protein C, MoaC"/>
    <property type="match status" value="1"/>
</dbReference>
<evidence type="ECO:0000259" key="5">
    <source>
        <dbReference type="Pfam" id="PF01967"/>
    </source>
</evidence>
<proteinExistence type="inferred from homology"/>
<dbReference type="InterPro" id="IPR036522">
    <property type="entry name" value="MoaC_sf"/>
</dbReference>
<comment type="similarity">
    <text evidence="4">Belongs to the MoaC family.</text>
</comment>
<dbReference type="Proteomes" id="UP000000641">
    <property type="component" value="Chromosome"/>
</dbReference>
<evidence type="ECO:0000256" key="2">
    <source>
        <dbReference type="ARBA" id="ARBA00023150"/>
    </source>
</evidence>
<dbReference type="HOGENOM" id="CLU_074693_1_2_2"/>
<dbReference type="EnsemblBacteria" id="ABL77722">
    <property type="protein sequence ID" value="ABL77722"/>
    <property type="gene ID" value="Tpen_0313"/>
</dbReference>
<dbReference type="NCBIfam" id="TIGR00581">
    <property type="entry name" value="moaC"/>
    <property type="match status" value="1"/>
</dbReference>
<comment type="subunit">
    <text evidence="4">Homohexamer; trimer of dimers.</text>
</comment>
<dbReference type="AlphaFoldDB" id="A1RWZ2"/>
<dbReference type="EMBL" id="CP000505">
    <property type="protein sequence ID" value="ABL77722.1"/>
    <property type="molecule type" value="Genomic_DNA"/>
</dbReference>
<dbReference type="InterPro" id="IPR002820">
    <property type="entry name" value="Mopterin_CF_biosynth-C_dom"/>
</dbReference>
<dbReference type="PANTHER" id="PTHR22960:SF29">
    <property type="entry name" value="CYCLIC PYRANOPTERIN MONOPHOSPHATE SYNTHASE"/>
    <property type="match status" value="1"/>
</dbReference>
<evidence type="ECO:0000313" key="6">
    <source>
        <dbReference type="EMBL" id="ABL77722.1"/>
    </source>
</evidence>
<reference evidence="7" key="1">
    <citation type="journal article" date="2008" name="J. Bacteriol.">
        <title>Genome sequence of Thermofilum pendens reveals an exceptional loss of biosynthetic pathways without genome reduction.</title>
        <authorList>
            <person name="Anderson I."/>
            <person name="Rodriguez J."/>
            <person name="Susanti D."/>
            <person name="Porat I."/>
            <person name="Reich C."/>
            <person name="Ulrich L.E."/>
            <person name="Elkins J.G."/>
            <person name="Mavromatis K."/>
            <person name="Lykidis A."/>
            <person name="Kim E."/>
            <person name="Thompson L.S."/>
            <person name="Nolan M."/>
            <person name="Land M."/>
            <person name="Copeland A."/>
            <person name="Lapidus A."/>
            <person name="Lucas S."/>
            <person name="Detter C."/>
            <person name="Zhulin I.B."/>
            <person name="Olsen G.J."/>
            <person name="Whitman W."/>
            <person name="Mukhopadhyay B."/>
            <person name="Bristow J."/>
            <person name="Kyrpides N."/>
        </authorList>
    </citation>
    <scope>NUCLEOTIDE SEQUENCE [LARGE SCALE GENOMIC DNA]</scope>
    <source>
        <strain evidence="7">DSM 2475 / Hrk 5</strain>
    </source>
</reference>
<evidence type="ECO:0000256" key="1">
    <source>
        <dbReference type="ARBA" id="ARBA00005046"/>
    </source>
</evidence>
<feature type="active site" evidence="4">
    <location>
        <position position="119"/>
    </location>
</feature>
<feature type="binding site" evidence="4">
    <location>
        <begin position="68"/>
        <end position="70"/>
    </location>
    <ligand>
        <name>substrate</name>
    </ligand>
</feature>
<keyword evidence="2 4" id="KW-0501">Molybdenum cofactor biosynthesis</keyword>
<dbReference type="eggNOG" id="arCOG01530">
    <property type="taxonomic scope" value="Archaea"/>
</dbReference>
<dbReference type="PANTHER" id="PTHR22960">
    <property type="entry name" value="MOLYBDOPTERIN COFACTOR SYNTHESIS PROTEIN A"/>
    <property type="match status" value="1"/>
</dbReference>
<organism evidence="6 7">
    <name type="scientific">Thermofilum pendens (strain DSM 2475 / Hrk 5)</name>
    <dbReference type="NCBI Taxonomy" id="368408"/>
    <lineage>
        <taxon>Archaea</taxon>
        <taxon>Thermoproteota</taxon>
        <taxon>Thermoprotei</taxon>
        <taxon>Thermofilales</taxon>
        <taxon>Thermofilaceae</taxon>
        <taxon>Thermofilum</taxon>
    </lineage>
</organism>
<feature type="domain" description="Molybdopterin cofactor biosynthesis C (MoaC)" evidence="5">
    <location>
        <begin position="8"/>
        <end position="146"/>
    </location>
</feature>
<dbReference type="NCBIfam" id="NF008999">
    <property type="entry name" value="PRK12343.1"/>
    <property type="match status" value="1"/>
</dbReference>
<dbReference type="STRING" id="368408.Tpen_0313"/>
<dbReference type="InterPro" id="IPR050105">
    <property type="entry name" value="MoCo_biosynth_MoaA/MoaC"/>
</dbReference>
<comment type="pathway">
    <text evidence="1 4">Cofactor biosynthesis; molybdopterin biosynthesis.</text>
</comment>
<dbReference type="OrthoDB" id="10067at2157"/>
<dbReference type="InterPro" id="IPR023047">
    <property type="entry name" value="Mo_CF_biosynth-C_arc"/>
</dbReference>
<dbReference type="Pfam" id="PF01967">
    <property type="entry name" value="MoaC"/>
    <property type="match status" value="1"/>
</dbReference>
<dbReference type="HAMAP" id="MF_01224_A">
    <property type="entry name" value="MoaC_A"/>
    <property type="match status" value="1"/>
</dbReference>
<evidence type="ECO:0000256" key="4">
    <source>
        <dbReference type="HAMAP-Rule" id="MF_01224"/>
    </source>
</evidence>
<dbReference type="GO" id="GO:0061799">
    <property type="term" value="F:cyclic pyranopterin monophosphate synthase activity"/>
    <property type="evidence" value="ECO:0007669"/>
    <property type="project" value="UniProtKB-UniRule"/>
</dbReference>
<gene>
    <name evidence="4" type="primary">moaC</name>
    <name evidence="6" type="ordered locus">Tpen_0313</name>
</gene>
<dbReference type="GO" id="GO:0006777">
    <property type="term" value="P:Mo-molybdopterin cofactor biosynthetic process"/>
    <property type="evidence" value="ECO:0007669"/>
    <property type="project" value="UniProtKB-UniRule"/>
</dbReference>
<evidence type="ECO:0000256" key="3">
    <source>
        <dbReference type="ARBA" id="ARBA00023239"/>
    </source>
</evidence>
<dbReference type="UniPathway" id="UPA00344"/>
<dbReference type="GeneID" id="4602081"/>
<dbReference type="KEGG" id="tpe:Tpen_0313"/>
<evidence type="ECO:0000313" key="7">
    <source>
        <dbReference type="Proteomes" id="UP000000641"/>
    </source>
</evidence>
<name>A1RWZ2_THEPD</name>
<comment type="catalytic activity">
    <reaction evidence="4">
        <text>(8S)-3',8-cyclo-7,8-dihydroguanosine 5'-triphosphate = cyclic pyranopterin phosphate + diphosphate</text>
        <dbReference type="Rhea" id="RHEA:49580"/>
        <dbReference type="ChEBI" id="CHEBI:33019"/>
        <dbReference type="ChEBI" id="CHEBI:59648"/>
        <dbReference type="ChEBI" id="CHEBI:131766"/>
        <dbReference type="EC" id="4.6.1.17"/>
    </reaction>
</comment>
<dbReference type="RefSeq" id="WP_011751987.1">
    <property type="nucleotide sequence ID" value="NC_008698.1"/>
</dbReference>
<protein>
    <recommendedName>
        <fullName evidence="4">Probable cyclic pyranopterin monophosphate synthase</fullName>
        <ecNumber evidence="4">4.6.1.17</ecNumber>
    </recommendedName>
    <alternativeName>
        <fullName evidence="4">Molybdenum cofactor biosynthesis protein C</fullName>
    </alternativeName>
</protein>
<dbReference type="CDD" id="cd01419">
    <property type="entry name" value="MoaC_A"/>
    <property type="match status" value="1"/>
</dbReference>
<keyword evidence="7" id="KW-1185">Reference proteome</keyword>
<keyword evidence="3 4" id="KW-0456">Lyase</keyword>
<dbReference type="EC" id="4.6.1.17" evidence="4"/>
<accession>A1RWZ2</accession>
<comment type="function">
    <text evidence="4">Catalyzes the conversion of (8S)-3',8-cyclo-7,8-dihydroguanosine 5'-triphosphate to cyclic pyranopterin monophosphate (cPMP).</text>
</comment>
<dbReference type="NCBIfam" id="NF006870">
    <property type="entry name" value="PRK09364.1"/>
    <property type="match status" value="1"/>
</dbReference>
<feature type="binding site" evidence="4">
    <location>
        <begin position="104"/>
        <end position="105"/>
    </location>
    <ligand>
        <name>substrate</name>
    </ligand>
</feature>